<dbReference type="Proteomes" id="UP000887013">
    <property type="component" value="Unassembled WGS sequence"/>
</dbReference>
<organism evidence="2 3">
    <name type="scientific">Nephila pilipes</name>
    <name type="common">Giant wood spider</name>
    <name type="synonym">Nephila maculata</name>
    <dbReference type="NCBI Taxonomy" id="299642"/>
    <lineage>
        <taxon>Eukaryota</taxon>
        <taxon>Metazoa</taxon>
        <taxon>Ecdysozoa</taxon>
        <taxon>Arthropoda</taxon>
        <taxon>Chelicerata</taxon>
        <taxon>Arachnida</taxon>
        <taxon>Araneae</taxon>
        <taxon>Araneomorphae</taxon>
        <taxon>Entelegynae</taxon>
        <taxon>Araneoidea</taxon>
        <taxon>Nephilidae</taxon>
        <taxon>Nephila</taxon>
    </lineage>
</organism>
<keyword evidence="3" id="KW-1185">Reference proteome</keyword>
<name>A0A8X6K7M1_NEPPI</name>
<keyword evidence="1" id="KW-0472">Membrane</keyword>
<keyword evidence="1" id="KW-1133">Transmembrane helix</keyword>
<evidence type="ECO:0000313" key="3">
    <source>
        <dbReference type="Proteomes" id="UP000887013"/>
    </source>
</evidence>
<dbReference type="AlphaFoldDB" id="A0A8X6K7M1"/>
<gene>
    <name evidence="2" type="ORF">NPIL_227751</name>
</gene>
<keyword evidence="1" id="KW-0812">Transmembrane</keyword>
<protein>
    <submittedName>
        <fullName evidence="2">Uncharacterized protein</fullName>
    </submittedName>
</protein>
<accession>A0A8X6K7M1</accession>
<proteinExistence type="predicted"/>
<dbReference type="EMBL" id="BMAW01041573">
    <property type="protein sequence ID" value="GFS29548.1"/>
    <property type="molecule type" value="Genomic_DNA"/>
</dbReference>
<dbReference type="OrthoDB" id="10562285at2759"/>
<feature type="transmembrane region" description="Helical" evidence="1">
    <location>
        <begin position="72"/>
        <end position="93"/>
    </location>
</feature>
<sequence length="122" mass="13233">MSQLLRCLSLSQNVVLSKDAQGLGFICNHSTPLLKHLYHLNICGRDKRVSPYIIRIKSTVYVASLPSLRQNLIIALCAMICGLSVTAAIIAPASAPAVDCKPIHPMQVKPSPPATPGARYWQ</sequence>
<evidence type="ECO:0000256" key="1">
    <source>
        <dbReference type="SAM" id="Phobius"/>
    </source>
</evidence>
<reference evidence="2" key="1">
    <citation type="submission" date="2020-08" db="EMBL/GenBank/DDBJ databases">
        <title>Multicomponent nature underlies the extraordinary mechanical properties of spider dragline silk.</title>
        <authorList>
            <person name="Kono N."/>
            <person name="Nakamura H."/>
            <person name="Mori M."/>
            <person name="Yoshida Y."/>
            <person name="Ohtoshi R."/>
            <person name="Malay A.D."/>
            <person name="Moran D.A.P."/>
            <person name="Tomita M."/>
            <person name="Numata K."/>
            <person name="Arakawa K."/>
        </authorList>
    </citation>
    <scope>NUCLEOTIDE SEQUENCE</scope>
</reference>
<evidence type="ECO:0000313" key="2">
    <source>
        <dbReference type="EMBL" id="GFS29548.1"/>
    </source>
</evidence>
<comment type="caution">
    <text evidence="2">The sequence shown here is derived from an EMBL/GenBank/DDBJ whole genome shotgun (WGS) entry which is preliminary data.</text>
</comment>